<organism evidence="2">
    <name type="scientific">viral metagenome</name>
    <dbReference type="NCBI Taxonomy" id="1070528"/>
    <lineage>
        <taxon>unclassified sequences</taxon>
        <taxon>metagenomes</taxon>
        <taxon>organismal metagenomes</taxon>
    </lineage>
</organism>
<protein>
    <submittedName>
        <fullName evidence="2">Uncharacterized protein</fullName>
    </submittedName>
</protein>
<gene>
    <name evidence="1" type="ORF">MM415A04014_0007</name>
    <name evidence="2" type="ORF">MM415B02587_0015</name>
</gene>
<name>A0A6M3L7W5_9ZZZZ</name>
<evidence type="ECO:0000313" key="2">
    <source>
        <dbReference type="EMBL" id="QJA89228.1"/>
    </source>
</evidence>
<dbReference type="EMBL" id="MT142831">
    <property type="protein sequence ID" value="QJA89228.1"/>
    <property type="molecule type" value="Genomic_DNA"/>
</dbReference>
<sequence length="61" mass="7193">MIKEATAYRMEVIVVDCPYCEEENHYNIEDDIGEGYIPDKGRKMKCQKCEKTMLVVNNMWS</sequence>
<dbReference type="EMBL" id="MT141762">
    <property type="protein sequence ID" value="QJA70077.1"/>
    <property type="molecule type" value="Genomic_DNA"/>
</dbReference>
<proteinExistence type="predicted"/>
<evidence type="ECO:0000313" key="1">
    <source>
        <dbReference type="EMBL" id="QJA70077.1"/>
    </source>
</evidence>
<reference evidence="2" key="1">
    <citation type="submission" date="2020-03" db="EMBL/GenBank/DDBJ databases">
        <title>The deep terrestrial virosphere.</title>
        <authorList>
            <person name="Holmfeldt K."/>
            <person name="Nilsson E."/>
            <person name="Simone D."/>
            <person name="Lopez-Fernandez M."/>
            <person name="Wu X."/>
            <person name="de Brujin I."/>
            <person name="Lundin D."/>
            <person name="Andersson A."/>
            <person name="Bertilsson S."/>
            <person name="Dopson M."/>
        </authorList>
    </citation>
    <scope>NUCLEOTIDE SEQUENCE</scope>
    <source>
        <strain evidence="1">MM415A04014</strain>
        <strain evidence="2">MM415B02587</strain>
    </source>
</reference>
<dbReference type="AlphaFoldDB" id="A0A6M3L7W5"/>
<accession>A0A6M3L7W5</accession>